<keyword evidence="2" id="KW-1185">Reference proteome</keyword>
<dbReference type="Proteomes" id="UP000006854">
    <property type="component" value="Chromosome"/>
</dbReference>
<sequence length="54" mass="5608">MTAPAVEAATVPAPRRLIAVGRKKGSGSIVMEYPPMSEADKAAHAAASFVRKGR</sequence>
<name>F2RL11_STRVP</name>
<gene>
    <name evidence="1" type="ordered locus">SVEN_2114</name>
</gene>
<dbReference type="RefSeq" id="WP_015033318.1">
    <property type="nucleotide sequence ID" value="NC_018750.1"/>
</dbReference>
<evidence type="ECO:0000313" key="1">
    <source>
        <dbReference type="EMBL" id="CCA55400.1"/>
    </source>
</evidence>
<accession>F2RL11</accession>
<dbReference type="STRING" id="953739.SVEN_2114"/>
<dbReference type="GeneID" id="51867987"/>
<proteinExistence type="predicted"/>
<organism evidence="1 2">
    <name type="scientific">Streptomyces venezuelae (strain ATCC 10712 / CBS 650.69 / DSM 40230 / JCM 4526 / NBRC 13096 / PD 04745)</name>
    <dbReference type="NCBI Taxonomy" id="953739"/>
    <lineage>
        <taxon>Bacteria</taxon>
        <taxon>Bacillati</taxon>
        <taxon>Actinomycetota</taxon>
        <taxon>Actinomycetes</taxon>
        <taxon>Kitasatosporales</taxon>
        <taxon>Streptomycetaceae</taxon>
        <taxon>Streptomyces</taxon>
    </lineage>
</organism>
<dbReference type="PATRIC" id="fig|953739.5.peg.4275"/>
<protein>
    <submittedName>
        <fullName evidence="1">Uncharacterized protein</fullName>
    </submittedName>
</protein>
<dbReference type="EMBL" id="FR845719">
    <property type="protein sequence ID" value="CCA55400.1"/>
    <property type="molecule type" value="Genomic_DNA"/>
</dbReference>
<dbReference type="KEGG" id="sve:SVEN_2114"/>
<dbReference type="HOGENOM" id="CLU_3048677_0_0_11"/>
<reference evidence="1 2" key="1">
    <citation type="journal article" date="2011" name="BMC Genomics">
        <title>Genome-wide analysis of the role of GlnR in Streptomyces venezuelae provides new insights into global nitrogen regulation in actinomycetes.</title>
        <authorList>
            <person name="Pullan S.T."/>
            <person name="Bibb M.J."/>
            <person name="Merrick M."/>
        </authorList>
    </citation>
    <scope>NUCLEOTIDE SEQUENCE [LARGE SCALE GENOMIC DNA]</scope>
    <source>
        <strain evidence="1">ATCC 10712</strain>
    </source>
</reference>
<dbReference type="AlphaFoldDB" id="F2RL11"/>
<evidence type="ECO:0000313" key="2">
    <source>
        <dbReference type="Proteomes" id="UP000006854"/>
    </source>
</evidence>
<dbReference type="eggNOG" id="ENOG5032N70">
    <property type="taxonomic scope" value="Bacteria"/>
</dbReference>